<evidence type="ECO:0000256" key="3">
    <source>
        <dbReference type="ARBA" id="ARBA00022692"/>
    </source>
</evidence>
<keyword evidence="5 6" id="KW-0472">Membrane</keyword>
<protein>
    <submittedName>
        <fullName evidence="8">MFS transporter</fullName>
    </submittedName>
</protein>
<reference evidence="8" key="1">
    <citation type="submission" date="2022-10" db="EMBL/GenBank/DDBJ databases">
        <title>The complete genomes of actinobacterial strains from the NBC collection.</title>
        <authorList>
            <person name="Joergensen T.S."/>
            <person name="Alvarez Arevalo M."/>
            <person name="Sterndorff E.B."/>
            <person name="Faurdal D."/>
            <person name="Vuksanovic O."/>
            <person name="Mourched A.-S."/>
            <person name="Charusanti P."/>
            <person name="Shaw S."/>
            <person name="Blin K."/>
            <person name="Weber T."/>
        </authorList>
    </citation>
    <scope>NUCLEOTIDE SEQUENCE</scope>
    <source>
        <strain evidence="8">NBC_01482</strain>
    </source>
</reference>
<dbReference type="EMBL" id="CP109441">
    <property type="protein sequence ID" value="WUV44899.1"/>
    <property type="molecule type" value="Genomic_DNA"/>
</dbReference>
<gene>
    <name evidence="8" type="ORF">OG563_38115</name>
</gene>
<evidence type="ECO:0000256" key="2">
    <source>
        <dbReference type="ARBA" id="ARBA00022475"/>
    </source>
</evidence>
<dbReference type="Proteomes" id="UP001432062">
    <property type="component" value="Chromosome"/>
</dbReference>
<feature type="transmembrane region" description="Helical" evidence="6">
    <location>
        <begin position="85"/>
        <end position="114"/>
    </location>
</feature>
<dbReference type="InterPro" id="IPR011701">
    <property type="entry name" value="MFS"/>
</dbReference>
<sequence>MQTHPEVRADRVAGVAGVAGALTVAMGFSMLQLFVVGALGPRIVPDLGLSPAMLGLTTTVGFGTAALLSPLAGRAVDVLGPRRCLLTLLGLVAFALGLIAVAPGYLVLLVAVGLGGLPQALANPATNKAILAVIPVGQRAAVTGTKQSGVQLGAIAAGLPLTALAAAAGWRVSVLVAAGSAVLVTAWVWWTLPTDPPRHQLDIGSATTGSTSSVVRWLAVYSLFLGAGMASINTYLALFGERRLGLSAATAGTLVAVLGVAGIAGRIGWARVAKKPRMAVVLPAGLAIGSAGAAGLMSAAPMVDGLVWVAVVAVGTFGMAGNAVSMVLVIQRAAPGRGGRDSALVSAGFFAGFAVGPPIFGAVVPSIGYSRSWLLVAAEFMTAAGVAAVWALRDRA</sequence>
<keyword evidence="4 6" id="KW-1133">Transmembrane helix</keyword>
<keyword evidence="3 6" id="KW-0812">Transmembrane</keyword>
<feature type="transmembrane region" description="Helical" evidence="6">
    <location>
        <begin position="12"/>
        <end position="40"/>
    </location>
</feature>
<keyword evidence="9" id="KW-1185">Reference proteome</keyword>
<name>A0ABZ1YT34_9NOCA</name>
<evidence type="ECO:0000256" key="4">
    <source>
        <dbReference type="ARBA" id="ARBA00022989"/>
    </source>
</evidence>
<feature type="transmembrane region" description="Helical" evidence="6">
    <location>
        <begin position="168"/>
        <end position="190"/>
    </location>
</feature>
<dbReference type="InterPro" id="IPR050189">
    <property type="entry name" value="MFS_Efflux_Transporters"/>
</dbReference>
<feature type="transmembrane region" description="Helical" evidence="6">
    <location>
        <begin position="218"/>
        <end position="238"/>
    </location>
</feature>
<proteinExistence type="predicted"/>
<feature type="transmembrane region" description="Helical" evidence="6">
    <location>
        <begin position="373"/>
        <end position="392"/>
    </location>
</feature>
<dbReference type="SUPFAM" id="SSF103473">
    <property type="entry name" value="MFS general substrate transporter"/>
    <property type="match status" value="1"/>
</dbReference>
<feature type="transmembrane region" description="Helical" evidence="6">
    <location>
        <begin position="342"/>
        <end position="367"/>
    </location>
</feature>
<dbReference type="Gene3D" id="1.20.1250.20">
    <property type="entry name" value="MFS general substrate transporter like domains"/>
    <property type="match status" value="2"/>
</dbReference>
<evidence type="ECO:0000259" key="7">
    <source>
        <dbReference type="PROSITE" id="PS50850"/>
    </source>
</evidence>
<feature type="transmembrane region" description="Helical" evidence="6">
    <location>
        <begin position="52"/>
        <end position="73"/>
    </location>
</feature>
<evidence type="ECO:0000256" key="6">
    <source>
        <dbReference type="SAM" id="Phobius"/>
    </source>
</evidence>
<dbReference type="PROSITE" id="PS50850">
    <property type="entry name" value="MFS"/>
    <property type="match status" value="1"/>
</dbReference>
<evidence type="ECO:0000256" key="1">
    <source>
        <dbReference type="ARBA" id="ARBA00004651"/>
    </source>
</evidence>
<keyword evidence="2" id="KW-1003">Cell membrane</keyword>
<evidence type="ECO:0000256" key="5">
    <source>
        <dbReference type="ARBA" id="ARBA00023136"/>
    </source>
</evidence>
<evidence type="ECO:0000313" key="8">
    <source>
        <dbReference type="EMBL" id="WUV44899.1"/>
    </source>
</evidence>
<accession>A0ABZ1YT34</accession>
<evidence type="ECO:0000313" key="9">
    <source>
        <dbReference type="Proteomes" id="UP001432062"/>
    </source>
</evidence>
<feature type="transmembrane region" description="Helical" evidence="6">
    <location>
        <begin position="244"/>
        <end position="267"/>
    </location>
</feature>
<organism evidence="8 9">
    <name type="scientific">Nocardia vinacea</name>
    <dbReference type="NCBI Taxonomy" id="96468"/>
    <lineage>
        <taxon>Bacteria</taxon>
        <taxon>Bacillati</taxon>
        <taxon>Actinomycetota</taxon>
        <taxon>Actinomycetes</taxon>
        <taxon>Mycobacteriales</taxon>
        <taxon>Nocardiaceae</taxon>
        <taxon>Nocardia</taxon>
    </lineage>
</organism>
<feature type="transmembrane region" description="Helical" evidence="6">
    <location>
        <begin position="279"/>
        <end position="300"/>
    </location>
</feature>
<dbReference type="PANTHER" id="PTHR43124">
    <property type="entry name" value="PURINE EFFLUX PUMP PBUE"/>
    <property type="match status" value="1"/>
</dbReference>
<dbReference type="RefSeq" id="WP_329408111.1">
    <property type="nucleotide sequence ID" value="NZ_CP109441.1"/>
</dbReference>
<dbReference type="InterPro" id="IPR036259">
    <property type="entry name" value="MFS_trans_sf"/>
</dbReference>
<feature type="domain" description="Major facilitator superfamily (MFS) profile" evidence="7">
    <location>
        <begin position="18"/>
        <end position="396"/>
    </location>
</feature>
<dbReference type="Pfam" id="PF07690">
    <property type="entry name" value="MFS_1"/>
    <property type="match status" value="1"/>
</dbReference>
<feature type="transmembrane region" description="Helical" evidence="6">
    <location>
        <begin position="306"/>
        <end position="330"/>
    </location>
</feature>
<comment type="subcellular location">
    <subcellularLocation>
        <location evidence="1">Cell membrane</location>
        <topology evidence="1">Multi-pass membrane protein</topology>
    </subcellularLocation>
</comment>
<dbReference type="InterPro" id="IPR020846">
    <property type="entry name" value="MFS_dom"/>
</dbReference>
<dbReference type="PANTHER" id="PTHR43124:SF3">
    <property type="entry name" value="CHLORAMPHENICOL EFFLUX PUMP RV0191"/>
    <property type="match status" value="1"/>
</dbReference>